<feature type="transmembrane region" description="Helical" evidence="7">
    <location>
        <begin position="528"/>
        <end position="550"/>
    </location>
</feature>
<evidence type="ECO:0000256" key="3">
    <source>
        <dbReference type="ARBA" id="ARBA00022692"/>
    </source>
</evidence>
<feature type="transmembrane region" description="Helical" evidence="7">
    <location>
        <begin position="62"/>
        <end position="86"/>
    </location>
</feature>
<dbReference type="InterPro" id="IPR019108">
    <property type="entry name" value="Caa3_assmbl_CtaG-rel"/>
</dbReference>
<feature type="compositionally biased region" description="Polar residues" evidence="6">
    <location>
        <begin position="714"/>
        <end position="726"/>
    </location>
</feature>
<evidence type="ECO:0000313" key="9">
    <source>
        <dbReference type="EMBL" id="NMH99926.1"/>
    </source>
</evidence>
<feature type="transmembrane region" description="Helical" evidence="7">
    <location>
        <begin position="107"/>
        <end position="128"/>
    </location>
</feature>
<evidence type="ECO:0000259" key="8">
    <source>
        <dbReference type="Pfam" id="PF05425"/>
    </source>
</evidence>
<feature type="transmembrane region" description="Helical" evidence="7">
    <location>
        <begin position="414"/>
        <end position="436"/>
    </location>
</feature>
<comment type="caution">
    <text evidence="9">The sequence shown here is derived from an EMBL/GenBank/DDBJ whole genome shotgun (WGS) entry which is preliminary data.</text>
</comment>
<feature type="transmembrane region" description="Helical" evidence="7">
    <location>
        <begin position="283"/>
        <end position="303"/>
    </location>
</feature>
<accession>A0ABX1SEC2</accession>
<feature type="region of interest" description="Disordered" evidence="6">
    <location>
        <begin position="686"/>
        <end position="745"/>
    </location>
</feature>
<comment type="subcellular location">
    <subcellularLocation>
        <location evidence="1">Cell membrane</location>
        <topology evidence="1">Multi-pass membrane protein</topology>
    </subcellularLocation>
</comment>
<feature type="transmembrane region" description="Helical" evidence="7">
    <location>
        <begin position="448"/>
        <end position="468"/>
    </location>
</feature>
<name>A0ABX1SEC2_9PSEU</name>
<feature type="domain" description="Copper resistance protein D" evidence="8">
    <location>
        <begin position="245"/>
        <end position="341"/>
    </location>
</feature>
<feature type="transmembrane region" description="Helical" evidence="7">
    <location>
        <begin position="148"/>
        <end position="167"/>
    </location>
</feature>
<feature type="transmembrane region" description="Helical" evidence="7">
    <location>
        <begin position="615"/>
        <end position="635"/>
    </location>
</feature>
<feature type="transmembrane region" description="Helical" evidence="7">
    <location>
        <begin position="323"/>
        <end position="342"/>
    </location>
</feature>
<dbReference type="PANTHER" id="PTHR34820:SF4">
    <property type="entry name" value="INNER MEMBRANE PROTEIN YEBZ"/>
    <property type="match status" value="1"/>
</dbReference>
<dbReference type="PANTHER" id="PTHR34820">
    <property type="entry name" value="INNER MEMBRANE PROTEIN YEBZ"/>
    <property type="match status" value="1"/>
</dbReference>
<protein>
    <submittedName>
        <fullName evidence="9">Bifunctional copper resistance protein CopD/cytochrome c oxidase assembly protein</fullName>
    </submittedName>
</protein>
<feature type="compositionally biased region" description="Low complexity" evidence="6">
    <location>
        <begin position="701"/>
        <end position="713"/>
    </location>
</feature>
<feature type="transmembrane region" description="Helical" evidence="7">
    <location>
        <begin position="21"/>
        <end position="42"/>
    </location>
</feature>
<evidence type="ECO:0000256" key="5">
    <source>
        <dbReference type="ARBA" id="ARBA00023136"/>
    </source>
</evidence>
<sequence>MGQITAARPAETRPPSGVAGLIGLGAAIAVLVAAGLTALSGARPATTLGLPDPGTLTTAGLPAVRALAEVSMVLTIGLLLLAAFLVAPQRSGYLDVAGYRAIRAASFTAALWATTALLLIPLNVADALGRPVEDVLDLGLLIDLTPKLSAATAWTLTALIALLVLVGCRMVLSWGWTVAVFGLALAGPLPVALTGHSAGGGAHDVATDSLMLHVLAASLWVGGLVAVIALAAHRRAAGQEGALATAVPRFSRLALVCWLVLAVTGVVNALVRVPLRDLVGSSYGWLVLGKVTALLVLGALGAAHRRRSVAAAARGKPSALLRLGGIEVLIMMGTIGLAVALGRSAPPATGAPPPSVTEALIGYDLSGPPTPARLASDWRFNMIYGSLAVVAALLYLAGARRLRRRGDTWPRGRTVAWLSGCVALLLATSSGIGRYAPAMFSVHMAGHMMLSMLVPILLVLGAPATLALRALPPAGRSAPPGPREWLLAAVHSPLARWLTHPLVALPLFVGSYYALYFSNLFATALNQHWAHVAMNAHFLLVGTLFFWPLIGVDPAPRRLPPAARLGIVFASVPFHAFFGVALMSSSTVIGGDFYRSLALPWVPDPLQDQQLGGGLTWASGEVPLLLVVIVLLVQWSRLDERSARRDDRRADADGDMELKAYNAMLHRLATGTGTSTANEEISEELVGATSRDERPGPAAPAPADAAAARSVPAGQSTSPGAATASQALEPGRPLVAGGDGRDTSP</sequence>
<feature type="transmembrane region" description="Helical" evidence="7">
    <location>
        <begin position="210"/>
        <end position="232"/>
    </location>
</feature>
<keyword evidence="2" id="KW-1003">Cell membrane</keyword>
<dbReference type="Proteomes" id="UP000820669">
    <property type="component" value="Unassembled WGS sequence"/>
</dbReference>
<keyword evidence="4 7" id="KW-1133">Transmembrane helix</keyword>
<evidence type="ECO:0000256" key="1">
    <source>
        <dbReference type="ARBA" id="ARBA00004651"/>
    </source>
</evidence>
<proteinExistence type="predicted"/>
<feature type="transmembrane region" description="Helical" evidence="7">
    <location>
        <begin position="382"/>
        <end position="402"/>
    </location>
</feature>
<dbReference type="Pfam" id="PF09678">
    <property type="entry name" value="Caa3_CtaG"/>
    <property type="match status" value="1"/>
</dbReference>
<keyword evidence="10" id="KW-1185">Reference proteome</keyword>
<evidence type="ECO:0000256" key="4">
    <source>
        <dbReference type="ARBA" id="ARBA00022989"/>
    </source>
</evidence>
<dbReference type="RefSeq" id="WP_169383408.1">
    <property type="nucleotide sequence ID" value="NZ_JAAXLA010000045.1"/>
</dbReference>
<dbReference type="InterPro" id="IPR008457">
    <property type="entry name" value="Cu-R_CopD_dom"/>
</dbReference>
<evidence type="ECO:0000256" key="7">
    <source>
        <dbReference type="SAM" id="Phobius"/>
    </source>
</evidence>
<feature type="transmembrane region" description="Helical" evidence="7">
    <location>
        <begin position="253"/>
        <end position="271"/>
    </location>
</feature>
<feature type="transmembrane region" description="Helical" evidence="7">
    <location>
        <begin position="174"/>
        <end position="198"/>
    </location>
</feature>
<gene>
    <name evidence="9" type="ORF">HF526_21795</name>
</gene>
<keyword evidence="3 7" id="KW-0812">Transmembrane</keyword>
<dbReference type="EMBL" id="JAAXLA010000045">
    <property type="protein sequence ID" value="NMH99926.1"/>
    <property type="molecule type" value="Genomic_DNA"/>
</dbReference>
<feature type="transmembrane region" description="Helical" evidence="7">
    <location>
        <begin position="502"/>
        <end position="522"/>
    </location>
</feature>
<dbReference type="InterPro" id="IPR032694">
    <property type="entry name" value="CopC/D"/>
</dbReference>
<feature type="transmembrane region" description="Helical" evidence="7">
    <location>
        <begin position="562"/>
        <end position="583"/>
    </location>
</feature>
<evidence type="ECO:0000256" key="6">
    <source>
        <dbReference type="SAM" id="MobiDB-lite"/>
    </source>
</evidence>
<evidence type="ECO:0000256" key="2">
    <source>
        <dbReference type="ARBA" id="ARBA00022475"/>
    </source>
</evidence>
<organism evidence="9 10">
    <name type="scientific">Pseudonocardia acidicola</name>
    <dbReference type="NCBI Taxonomy" id="2724939"/>
    <lineage>
        <taxon>Bacteria</taxon>
        <taxon>Bacillati</taxon>
        <taxon>Actinomycetota</taxon>
        <taxon>Actinomycetes</taxon>
        <taxon>Pseudonocardiales</taxon>
        <taxon>Pseudonocardiaceae</taxon>
        <taxon>Pseudonocardia</taxon>
    </lineage>
</organism>
<evidence type="ECO:0000313" key="10">
    <source>
        <dbReference type="Proteomes" id="UP000820669"/>
    </source>
</evidence>
<dbReference type="Pfam" id="PF05425">
    <property type="entry name" value="CopD"/>
    <property type="match status" value="1"/>
</dbReference>
<reference evidence="9 10" key="1">
    <citation type="submission" date="2020-04" db="EMBL/GenBank/DDBJ databases">
        <authorList>
            <person name="Klaysubun C."/>
            <person name="Duangmal K."/>
            <person name="Lipun K."/>
        </authorList>
    </citation>
    <scope>NUCLEOTIDE SEQUENCE [LARGE SCALE GENOMIC DNA]</scope>
    <source>
        <strain evidence="9 10">K10HN5</strain>
    </source>
</reference>
<keyword evidence="5 7" id="KW-0472">Membrane</keyword>